<dbReference type="PANTHER" id="PTHR30093:SF2">
    <property type="entry name" value="TYPE II SECRETION SYSTEM PROTEIN H"/>
    <property type="match status" value="1"/>
</dbReference>
<organism evidence="2 3">
    <name type="scientific">Gimesia fumaroli</name>
    <dbReference type="NCBI Taxonomy" id="2527976"/>
    <lineage>
        <taxon>Bacteria</taxon>
        <taxon>Pseudomonadati</taxon>
        <taxon>Planctomycetota</taxon>
        <taxon>Planctomycetia</taxon>
        <taxon>Planctomycetales</taxon>
        <taxon>Planctomycetaceae</taxon>
        <taxon>Gimesia</taxon>
    </lineage>
</organism>
<dbReference type="AlphaFoldDB" id="A0A518IJI2"/>
<dbReference type="PANTHER" id="PTHR30093">
    <property type="entry name" value="GENERAL SECRETION PATHWAY PROTEIN G"/>
    <property type="match status" value="1"/>
</dbReference>
<evidence type="ECO:0000313" key="3">
    <source>
        <dbReference type="Proteomes" id="UP000318313"/>
    </source>
</evidence>
<reference evidence="2 3" key="1">
    <citation type="submission" date="2019-03" db="EMBL/GenBank/DDBJ databases">
        <title>Deep-cultivation of Planctomycetes and their phenomic and genomic characterization uncovers novel biology.</title>
        <authorList>
            <person name="Wiegand S."/>
            <person name="Jogler M."/>
            <person name="Boedeker C."/>
            <person name="Pinto D."/>
            <person name="Vollmers J."/>
            <person name="Rivas-Marin E."/>
            <person name="Kohn T."/>
            <person name="Peeters S.H."/>
            <person name="Heuer A."/>
            <person name="Rast P."/>
            <person name="Oberbeckmann S."/>
            <person name="Bunk B."/>
            <person name="Jeske O."/>
            <person name="Meyerdierks A."/>
            <person name="Storesund J.E."/>
            <person name="Kallscheuer N."/>
            <person name="Luecker S."/>
            <person name="Lage O.M."/>
            <person name="Pohl T."/>
            <person name="Merkel B.J."/>
            <person name="Hornburger P."/>
            <person name="Mueller R.-W."/>
            <person name="Bruemmer F."/>
            <person name="Labrenz M."/>
            <person name="Spormann A.M."/>
            <person name="Op den Camp H."/>
            <person name="Overmann J."/>
            <person name="Amann R."/>
            <person name="Jetten M.S.M."/>
            <person name="Mascher T."/>
            <person name="Medema M.H."/>
            <person name="Devos D.P."/>
            <person name="Kaster A.-K."/>
            <person name="Ovreas L."/>
            <person name="Rohde M."/>
            <person name="Galperin M.Y."/>
            <person name="Jogler C."/>
        </authorList>
    </citation>
    <scope>NUCLEOTIDE SEQUENCE [LARGE SCALE GENOMIC DNA]</scope>
    <source>
        <strain evidence="2 3">Enr17</strain>
    </source>
</reference>
<gene>
    <name evidence="2" type="primary">xcpT_51</name>
    <name evidence="2" type="ORF">Enr17x_53280</name>
</gene>
<name>A0A518IJI2_9PLAN</name>
<dbReference type="KEGG" id="gfm:Enr17x_53280"/>
<dbReference type="RefSeq" id="WP_145312647.1">
    <property type="nucleotide sequence ID" value="NZ_CP037452.1"/>
</dbReference>
<dbReference type="NCBIfam" id="TIGR04294">
    <property type="entry name" value="pre_pil_HX9DG"/>
    <property type="match status" value="1"/>
</dbReference>
<dbReference type="Proteomes" id="UP000318313">
    <property type="component" value="Chromosome"/>
</dbReference>
<dbReference type="EMBL" id="CP037452">
    <property type="protein sequence ID" value="QDV53256.1"/>
    <property type="molecule type" value="Genomic_DNA"/>
</dbReference>
<keyword evidence="3" id="KW-1185">Reference proteome</keyword>
<dbReference type="SUPFAM" id="SSF54523">
    <property type="entry name" value="Pili subunits"/>
    <property type="match status" value="1"/>
</dbReference>
<dbReference type="Pfam" id="PF07963">
    <property type="entry name" value="N_methyl"/>
    <property type="match status" value="1"/>
</dbReference>
<dbReference type="Gene3D" id="3.30.700.10">
    <property type="entry name" value="Glycoprotein, Type 4 Pilin"/>
    <property type="match status" value="1"/>
</dbReference>
<dbReference type="InterPro" id="IPR027558">
    <property type="entry name" value="Pre_pil_HX9DG_C"/>
</dbReference>
<evidence type="ECO:0000259" key="1">
    <source>
        <dbReference type="Pfam" id="PF07596"/>
    </source>
</evidence>
<dbReference type="InterPro" id="IPR011453">
    <property type="entry name" value="DUF1559"/>
</dbReference>
<dbReference type="InterPro" id="IPR045584">
    <property type="entry name" value="Pilin-like"/>
</dbReference>
<dbReference type="NCBIfam" id="TIGR02532">
    <property type="entry name" value="IV_pilin_GFxxxE"/>
    <property type="match status" value="1"/>
</dbReference>
<accession>A0A518IJI2</accession>
<dbReference type="InterPro" id="IPR012902">
    <property type="entry name" value="N_methyl_site"/>
</dbReference>
<evidence type="ECO:0000313" key="2">
    <source>
        <dbReference type="EMBL" id="QDV53256.1"/>
    </source>
</evidence>
<proteinExistence type="predicted"/>
<protein>
    <submittedName>
        <fullName evidence="2">Type II secretion system protein G</fullName>
    </submittedName>
</protein>
<dbReference type="Pfam" id="PF07596">
    <property type="entry name" value="SBP_bac_10"/>
    <property type="match status" value="1"/>
</dbReference>
<feature type="domain" description="DUF1559" evidence="1">
    <location>
        <begin position="35"/>
        <end position="297"/>
    </location>
</feature>
<dbReference type="OrthoDB" id="280382at2"/>
<sequence>MKRNSFRRSGFTLIELLVVIAIIAILIALLLPAVQQAREAARRSQCKNNLKQIGLALHNYHGSHRTFPSGIIRLGSKPDWNNLLGWGTMILPYLDQGPLYNKINVNQAWMTGGGSASNLNEPAAKTGLPAFVCPSDAGKLINKDSWKVVDPNTSSTKTEGVGKSNYLGLRGSRRLSDFGGGTTARMRQGILGTWNKSVLIKDISDGTSTTLMVGERHTKGSKVGGIWIGGFSNGSNNVDTFSTCGEIRNTANNSATPSTNFLINGPHNRAYSSMHVGGCHFLYADGHAGFISENIDSDTLIDMCTFDRDEVVSEI</sequence>
<dbReference type="PROSITE" id="PS00409">
    <property type="entry name" value="PROKAR_NTER_METHYL"/>
    <property type="match status" value="1"/>
</dbReference>